<evidence type="ECO:0000313" key="3">
    <source>
        <dbReference type="Proteomes" id="UP000825935"/>
    </source>
</evidence>
<dbReference type="AlphaFoldDB" id="A0A8T2QMS4"/>
<dbReference type="EMBL" id="CM035439">
    <property type="protein sequence ID" value="KAH7284713.1"/>
    <property type="molecule type" value="Genomic_DNA"/>
</dbReference>
<accession>A0A8T2QMS4</accession>
<proteinExistence type="predicted"/>
<sequence length="204" mass="22664">MECVMTGRLPSALGGTTQLRGAPAHRLSDKISTSPTTVSSRQILQKRLLVSIVALQANNCRVDNDRRDAEVSLCNLWMPTQGRKGTRMLVPFHARLLDIGLCLLKLPGKAWELLVGQENIVDEVEEKVEDVAEYTKKAAIEVEAIAKNIEMIAEKVEEGAEKVESIINKVEDEDAKVETKRSIKGGMKKQRQKKIKVDKENSST</sequence>
<feature type="region of interest" description="Disordered" evidence="1">
    <location>
        <begin position="178"/>
        <end position="204"/>
    </location>
</feature>
<feature type="compositionally biased region" description="Basic and acidic residues" evidence="1">
    <location>
        <begin position="195"/>
        <end position="204"/>
    </location>
</feature>
<name>A0A8T2QMS4_CERRI</name>
<reference evidence="2" key="1">
    <citation type="submission" date="2021-08" db="EMBL/GenBank/DDBJ databases">
        <title>WGS assembly of Ceratopteris richardii.</title>
        <authorList>
            <person name="Marchant D.B."/>
            <person name="Chen G."/>
            <person name="Jenkins J."/>
            <person name="Shu S."/>
            <person name="Leebens-Mack J."/>
            <person name="Grimwood J."/>
            <person name="Schmutz J."/>
            <person name="Soltis P."/>
            <person name="Soltis D."/>
            <person name="Chen Z.-H."/>
        </authorList>
    </citation>
    <scope>NUCLEOTIDE SEQUENCE</scope>
    <source>
        <strain evidence="2">Whitten #5841</strain>
        <tissue evidence="2">Leaf</tissue>
    </source>
</reference>
<evidence type="ECO:0000313" key="2">
    <source>
        <dbReference type="EMBL" id="KAH7284713.1"/>
    </source>
</evidence>
<keyword evidence="3" id="KW-1185">Reference proteome</keyword>
<feature type="compositionally biased region" description="Basic residues" evidence="1">
    <location>
        <begin position="182"/>
        <end position="194"/>
    </location>
</feature>
<evidence type="ECO:0000256" key="1">
    <source>
        <dbReference type="SAM" id="MobiDB-lite"/>
    </source>
</evidence>
<protein>
    <submittedName>
        <fullName evidence="2">Uncharacterized protein</fullName>
    </submittedName>
</protein>
<organism evidence="2 3">
    <name type="scientific">Ceratopteris richardii</name>
    <name type="common">Triangle waterfern</name>
    <dbReference type="NCBI Taxonomy" id="49495"/>
    <lineage>
        <taxon>Eukaryota</taxon>
        <taxon>Viridiplantae</taxon>
        <taxon>Streptophyta</taxon>
        <taxon>Embryophyta</taxon>
        <taxon>Tracheophyta</taxon>
        <taxon>Polypodiopsida</taxon>
        <taxon>Polypodiidae</taxon>
        <taxon>Polypodiales</taxon>
        <taxon>Pteridineae</taxon>
        <taxon>Pteridaceae</taxon>
        <taxon>Parkerioideae</taxon>
        <taxon>Ceratopteris</taxon>
    </lineage>
</organism>
<dbReference type="Proteomes" id="UP000825935">
    <property type="component" value="Chromosome 34"/>
</dbReference>
<comment type="caution">
    <text evidence="2">The sequence shown here is derived from an EMBL/GenBank/DDBJ whole genome shotgun (WGS) entry which is preliminary data.</text>
</comment>
<gene>
    <name evidence="2" type="ORF">KP509_34G067500</name>
</gene>